<comment type="similarity">
    <text evidence="1">Belongs to the short-chain dehydrogenases/reductases (SDR) family.</text>
</comment>
<gene>
    <name evidence="4" type="ORF">BDY21DRAFT_372468</name>
</gene>
<dbReference type="InterPro" id="IPR036291">
    <property type="entry name" value="NAD(P)-bd_dom_sf"/>
</dbReference>
<dbReference type="PANTHER" id="PTHR43976">
    <property type="entry name" value="SHORT CHAIN DEHYDROGENASE"/>
    <property type="match status" value="1"/>
</dbReference>
<dbReference type="Proteomes" id="UP000799766">
    <property type="component" value="Unassembled WGS sequence"/>
</dbReference>
<dbReference type="InterPro" id="IPR002347">
    <property type="entry name" value="SDR_fam"/>
</dbReference>
<dbReference type="EMBL" id="MU001683">
    <property type="protein sequence ID" value="KAF2456342.1"/>
    <property type="molecule type" value="Genomic_DNA"/>
</dbReference>
<feature type="domain" description="Ketoreductase" evidence="3">
    <location>
        <begin position="8"/>
        <end position="182"/>
    </location>
</feature>
<keyword evidence="2" id="KW-0560">Oxidoreductase</keyword>
<dbReference type="SUPFAM" id="SSF51735">
    <property type="entry name" value="NAD(P)-binding Rossmann-fold domains"/>
    <property type="match status" value="1"/>
</dbReference>
<proteinExistence type="inferred from homology"/>
<evidence type="ECO:0000313" key="4">
    <source>
        <dbReference type="EMBL" id="KAF2456342.1"/>
    </source>
</evidence>
<dbReference type="InterPro" id="IPR057326">
    <property type="entry name" value="KR_dom"/>
</dbReference>
<dbReference type="InterPro" id="IPR051911">
    <property type="entry name" value="SDR_oxidoreductase"/>
</dbReference>
<evidence type="ECO:0000256" key="1">
    <source>
        <dbReference type="ARBA" id="ARBA00006484"/>
    </source>
</evidence>
<name>A0A6A6NY09_9PEZI</name>
<evidence type="ECO:0000313" key="5">
    <source>
        <dbReference type="Proteomes" id="UP000799766"/>
    </source>
</evidence>
<dbReference type="Pfam" id="PF00106">
    <property type="entry name" value="adh_short"/>
    <property type="match status" value="1"/>
</dbReference>
<dbReference type="OrthoDB" id="1274115at2759"/>
<accession>A0A6A6NY09</accession>
<keyword evidence="5" id="KW-1185">Reference proteome</keyword>
<dbReference type="GO" id="GO:0016491">
    <property type="term" value="F:oxidoreductase activity"/>
    <property type="evidence" value="ECO:0007669"/>
    <property type="project" value="UniProtKB-KW"/>
</dbReference>
<evidence type="ECO:0000259" key="3">
    <source>
        <dbReference type="SMART" id="SM00822"/>
    </source>
</evidence>
<dbReference type="CDD" id="cd05374">
    <property type="entry name" value="17beta-HSD-like_SDR_c"/>
    <property type="match status" value="1"/>
</dbReference>
<sequence length="289" mass="30652">MAPVPANPVWFITASSNGFGQAIAWDALRRGHRVIATARSSTKLAALRSAGATVFDLDVTSDPATLERTVAAAHAVHGRIDVLVNAAGYLLEGAVEEATPAERQAIWSTNVFGALNVTRAVLPHMRARRAGAVALFGSLGGWRGGPAFADYAATKWACSAYGESLRAELAPLGIAATVIEPGYFRSGFLNPGSARLSTATRIPDYDETAVGQTRAALDKTDNHQLGNVEKGAKVIVDVLSGEGVGEGREIPVRLVLGSDCEQVIREKIAQTEKLLEEWKEVARSTDYAE</sequence>
<dbReference type="SMART" id="SM00822">
    <property type="entry name" value="PKS_KR"/>
    <property type="match status" value="1"/>
</dbReference>
<evidence type="ECO:0000256" key="2">
    <source>
        <dbReference type="ARBA" id="ARBA00023002"/>
    </source>
</evidence>
<organism evidence="4 5">
    <name type="scientific">Lineolata rhizophorae</name>
    <dbReference type="NCBI Taxonomy" id="578093"/>
    <lineage>
        <taxon>Eukaryota</taxon>
        <taxon>Fungi</taxon>
        <taxon>Dikarya</taxon>
        <taxon>Ascomycota</taxon>
        <taxon>Pezizomycotina</taxon>
        <taxon>Dothideomycetes</taxon>
        <taxon>Dothideomycetes incertae sedis</taxon>
        <taxon>Lineolatales</taxon>
        <taxon>Lineolataceae</taxon>
        <taxon>Lineolata</taxon>
    </lineage>
</organism>
<dbReference type="PRINTS" id="PR00081">
    <property type="entry name" value="GDHRDH"/>
</dbReference>
<dbReference type="Gene3D" id="3.40.50.720">
    <property type="entry name" value="NAD(P)-binding Rossmann-like Domain"/>
    <property type="match status" value="1"/>
</dbReference>
<dbReference type="PANTHER" id="PTHR43976:SF16">
    <property type="entry name" value="SHORT-CHAIN DEHYDROGENASE_REDUCTASE FAMILY PROTEIN"/>
    <property type="match status" value="1"/>
</dbReference>
<reference evidence="4" key="1">
    <citation type="journal article" date="2020" name="Stud. Mycol.">
        <title>101 Dothideomycetes genomes: a test case for predicting lifestyles and emergence of pathogens.</title>
        <authorList>
            <person name="Haridas S."/>
            <person name="Albert R."/>
            <person name="Binder M."/>
            <person name="Bloem J."/>
            <person name="Labutti K."/>
            <person name="Salamov A."/>
            <person name="Andreopoulos B."/>
            <person name="Baker S."/>
            <person name="Barry K."/>
            <person name="Bills G."/>
            <person name="Bluhm B."/>
            <person name="Cannon C."/>
            <person name="Castanera R."/>
            <person name="Culley D."/>
            <person name="Daum C."/>
            <person name="Ezra D."/>
            <person name="Gonzalez J."/>
            <person name="Henrissat B."/>
            <person name="Kuo A."/>
            <person name="Liang C."/>
            <person name="Lipzen A."/>
            <person name="Lutzoni F."/>
            <person name="Magnuson J."/>
            <person name="Mondo S."/>
            <person name="Nolan M."/>
            <person name="Ohm R."/>
            <person name="Pangilinan J."/>
            <person name="Park H.-J."/>
            <person name="Ramirez L."/>
            <person name="Alfaro M."/>
            <person name="Sun H."/>
            <person name="Tritt A."/>
            <person name="Yoshinaga Y."/>
            <person name="Zwiers L.-H."/>
            <person name="Turgeon B."/>
            <person name="Goodwin S."/>
            <person name="Spatafora J."/>
            <person name="Crous P."/>
            <person name="Grigoriev I."/>
        </authorList>
    </citation>
    <scope>NUCLEOTIDE SEQUENCE</scope>
    <source>
        <strain evidence="4">ATCC 16933</strain>
    </source>
</reference>
<dbReference type="AlphaFoldDB" id="A0A6A6NY09"/>
<protein>
    <recommendedName>
        <fullName evidence="3">Ketoreductase domain-containing protein</fullName>
    </recommendedName>
</protein>